<dbReference type="AlphaFoldDB" id="W2IXM6"/>
<name>W2IXM6_PHYNI</name>
<dbReference type="EMBL" id="KI673208">
    <property type="protein sequence ID" value="ETL38919.1"/>
    <property type="molecule type" value="Genomic_DNA"/>
</dbReference>
<gene>
    <name evidence="1" type="ORF">L916_09618</name>
</gene>
<evidence type="ECO:0000313" key="2">
    <source>
        <dbReference type="Proteomes" id="UP000053864"/>
    </source>
</evidence>
<accession>W2IXM6</accession>
<reference evidence="1 2" key="1">
    <citation type="submission" date="2013-11" db="EMBL/GenBank/DDBJ databases">
        <title>The Genome Sequence of Phytophthora parasitica CJ05E6.</title>
        <authorList>
            <consortium name="The Broad Institute Genomics Platform"/>
            <person name="Russ C."/>
            <person name="Tyler B."/>
            <person name="Panabieres F."/>
            <person name="Shan W."/>
            <person name="Tripathy S."/>
            <person name="Grunwald N."/>
            <person name="Machado M."/>
            <person name="Johnson C.S."/>
            <person name="Arredondo F."/>
            <person name="Hong C."/>
            <person name="Coffey M."/>
            <person name="Young S.K."/>
            <person name="Zeng Q."/>
            <person name="Gargeya S."/>
            <person name="Fitzgerald M."/>
            <person name="Abouelleil A."/>
            <person name="Alvarado L."/>
            <person name="Chapman S.B."/>
            <person name="Gainer-Dewar J."/>
            <person name="Goldberg J."/>
            <person name="Griggs A."/>
            <person name="Gujja S."/>
            <person name="Hansen M."/>
            <person name="Howarth C."/>
            <person name="Imamovic A."/>
            <person name="Ireland A."/>
            <person name="Larimer J."/>
            <person name="McCowan C."/>
            <person name="Murphy C."/>
            <person name="Pearson M."/>
            <person name="Poon T.W."/>
            <person name="Priest M."/>
            <person name="Roberts A."/>
            <person name="Saif S."/>
            <person name="Shea T."/>
            <person name="Sykes S."/>
            <person name="Wortman J."/>
            <person name="Nusbaum C."/>
            <person name="Birren B."/>
        </authorList>
    </citation>
    <scope>NUCLEOTIDE SEQUENCE [LARGE SCALE GENOMIC DNA]</scope>
    <source>
        <strain evidence="1 2">CJ05E6</strain>
    </source>
</reference>
<protein>
    <submittedName>
        <fullName evidence="1">Uncharacterized protein</fullName>
    </submittedName>
</protein>
<dbReference type="Proteomes" id="UP000053864">
    <property type="component" value="Unassembled WGS sequence"/>
</dbReference>
<sequence length="123" mass="13473">MLSARSELFAILSGGDTPETFDAAIDAPNSRPTIQLTARDQQKIAEQFCNDTVAARLHQFMNTTATSSPPARMFVNTIDSGRERLRNYGRVKECNIRGCRNLANGRPLCAPHEASATGQYSGR</sequence>
<proteinExistence type="predicted"/>
<evidence type="ECO:0000313" key="1">
    <source>
        <dbReference type="EMBL" id="ETL38919.1"/>
    </source>
</evidence>
<organism evidence="1 2">
    <name type="scientific">Phytophthora nicotianae</name>
    <name type="common">Potato buckeye rot agent</name>
    <name type="synonym">Phytophthora parasitica</name>
    <dbReference type="NCBI Taxonomy" id="4792"/>
    <lineage>
        <taxon>Eukaryota</taxon>
        <taxon>Sar</taxon>
        <taxon>Stramenopiles</taxon>
        <taxon>Oomycota</taxon>
        <taxon>Peronosporomycetes</taxon>
        <taxon>Peronosporales</taxon>
        <taxon>Peronosporaceae</taxon>
        <taxon>Phytophthora</taxon>
    </lineage>
</organism>